<dbReference type="AlphaFoldDB" id="A0A218MB31"/>
<sequence length="59" mass="6780">MKLLVETTLINVVLHQQAGTSALFTRWRKTPSSWICWLNESANREAHLTTILLQVESNE</sequence>
<organism evidence="1">
    <name type="scientific">Pseudomonas syringae pv. actinidiae</name>
    <dbReference type="NCBI Taxonomy" id="103796"/>
    <lineage>
        <taxon>Bacteria</taxon>
        <taxon>Pseudomonadati</taxon>
        <taxon>Pseudomonadota</taxon>
        <taxon>Gammaproteobacteria</taxon>
        <taxon>Pseudomonadales</taxon>
        <taxon>Pseudomonadaceae</taxon>
        <taxon>Pseudomonas</taxon>
        <taxon>Pseudomonas syringae</taxon>
    </lineage>
</organism>
<reference evidence="1" key="1">
    <citation type="submission" date="2016-12" db="EMBL/GenBank/DDBJ databases">
        <title>The evolution of Pseudomonas syringae pv. actinidiae in New Zealand.</title>
        <authorList>
            <person name="Poulter R."/>
            <person name="Taiaroa G."/>
            <person name="Lamont I."/>
            <person name="Stockwell P."/>
            <person name="Butler M."/>
        </authorList>
    </citation>
    <scope>NUCLEOTIDE SEQUENCE</scope>
    <source>
        <strain evidence="1">RT371</strain>
    </source>
</reference>
<evidence type="ECO:0000313" key="1">
    <source>
        <dbReference type="EMBL" id="ASD54227.1"/>
    </source>
</evidence>
<name>A0A218MB31_PSESF</name>
<protein>
    <submittedName>
        <fullName evidence="1">Uncharacterized protein</fullName>
    </submittedName>
</protein>
<dbReference type="EMBL" id="KY287802">
    <property type="protein sequence ID" value="ASD54227.1"/>
    <property type="molecule type" value="Genomic_DNA"/>
</dbReference>
<accession>A0A218MB31</accession>
<proteinExistence type="predicted"/>